<feature type="domain" description="GAGE" evidence="2">
    <location>
        <begin position="15"/>
        <end position="94"/>
    </location>
</feature>
<feature type="region of interest" description="Disordered" evidence="1">
    <location>
        <begin position="27"/>
        <end position="48"/>
    </location>
</feature>
<dbReference type="InterPro" id="IPR031320">
    <property type="entry name" value="GAGE"/>
</dbReference>
<name>V8NXD9_OPHHA</name>
<protein>
    <submittedName>
        <fullName evidence="3">Piwi-like protein 1</fullName>
    </submittedName>
</protein>
<comment type="caution">
    <text evidence="3">The sequence shown here is derived from an EMBL/GenBank/DDBJ whole genome shotgun (WGS) entry which is preliminary data.</text>
</comment>
<keyword evidence="4" id="KW-1185">Reference proteome</keyword>
<gene>
    <name evidence="3" type="primary">PIWIL1</name>
    <name evidence="3" type="ORF">L345_07884</name>
</gene>
<feature type="compositionally biased region" description="Polar residues" evidence="1">
    <location>
        <begin position="35"/>
        <end position="47"/>
    </location>
</feature>
<dbReference type="EMBL" id="AZIM01001592">
    <property type="protein sequence ID" value="ETE66338.1"/>
    <property type="molecule type" value="Genomic_DNA"/>
</dbReference>
<dbReference type="Pfam" id="PF05831">
    <property type="entry name" value="GAGE"/>
    <property type="match status" value="1"/>
</dbReference>
<evidence type="ECO:0000313" key="4">
    <source>
        <dbReference type="Proteomes" id="UP000018936"/>
    </source>
</evidence>
<organism evidence="3 4">
    <name type="scientific">Ophiophagus hannah</name>
    <name type="common">King cobra</name>
    <name type="synonym">Naja hannah</name>
    <dbReference type="NCBI Taxonomy" id="8665"/>
    <lineage>
        <taxon>Eukaryota</taxon>
        <taxon>Metazoa</taxon>
        <taxon>Chordata</taxon>
        <taxon>Craniata</taxon>
        <taxon>Vertebrata</taxon>
        <taxon>Euteleostomi</taxon>
        <taxon>Lepidosauria</taxon>
        <taxon>Squamata</taxon>
        <taxon>Bifurcata</taxon>
        <taxon>Unidentata</taxon>
        <taxon>Episquamata</taxon>
        <taxon>Toxicofera</taxon>
        <taxon>Serpentes</taxon>
        <taxon>Colubroidea</taxon>
        <taxon>Elapidae</taxon>
        <taxon>Elapinae</taxon>
        <taxon>Ophiophagus</taxon>
    </lineage>
</organism>
<accession>V8NXD9</accession>
<reference evidence="3 4" key="1">
    <citation type="journal article" date="2013" name="Proc. Natl. Acad. Sci. U.S.A.">
        <title>The king cobra genome reveals dynamic gene evolution and adaptation in the snake venom system.</title>
        <authorList>
            <person name="Vonk F.J."/>
            <person name="Casewell N.R."/>
            <person name="Henkel C.V."/>
            <person name="Heimberg A.M."/>
            <person name="Jansen H.J."/>
            <person name="McCleary R.J."/>
            <person name="Kerkkamp H.M."/>
            <person name="Vos R.A."/>
            <person name="Guerreiro I."/>
            <person name="Calvete J.J."/>
            <person name="Wuster W."/>
            <person name="Woods A.E."/>
            <person name="Logan J.M."/>
            <person name="Harrison R.A."/>
            <person name="Castoe T.A."/>
            <person name="de Koning A.P."/>
            <person name="Pollock D.D."/>
            <person name="Yandell M."/>
            <person name="Calderon D."/>
            <person name="Renjifo C."/>
            <person name="Currier R.B."/>
            <person name="Salgado D."/>
            <person name="Pla D."/>
            <person name="Sanz L."/>
            <person name="Hyder A.S."/>
            <person name="Ribeiro J.M."/>
            <person name="Arntzen J.W."/>
            <person name="van den Thillart G.E."/>
            <person name="Boetzer M."/>
            <person name="Pirovano W."/>
            <person name="Dirks R.P."/>
            <person name="Spaink H.P."/>
            <person name="Duboule D."/>
            <person name="McGlinn E."/>
            <person name="Kini R.M."/>
            <person name="Richardson M.K."/>
        </authorList>
    </citation>
    <scope>NUCLEOTIDE SEQUENCE</scope>
    <source>
        <tissue evidence="3">Blood</tissue>
    </source>
</reference>
<evidence type="ECO:0000313" key="3">
    <source>
        <dbReference type="EMBL" id="ETE66338.1"/>
    </source>
</evidence>
<sequence>MKTFANKESPAFKTYVSAPGYSSITPQLPPALQAETGNGAQARYGQQKSEELKISAGFQEMSLGERGGRRRDYHDLGVNTRHLMEHVRESKTGTVQDS</sequence>
<feature type="non-terminal residue" evidence="3">
    <location>
        <position position="1"/>
    </location>
</feature>
<evidence type="ECO:0000256" key="1">
    <source>
        <dbReference type="SAM" id="MobiDB-lite"/>
    </source>
</evidence>
<evidence type="ECO:0000259" key="2">
    <source>
        <dbReference type="Pfam" id="PF05831"/>
    </source>
</evidence>
<dbReference type="OrthoDB" id="445936at2759"/>
<proteinExistence type="predicted"/>
<dbReference type="AlphaFoldDB" id="V8NXD9"/>
<dbReference type="Proteomes" id="UP000018936">
    <property type="component" value="Unassembled WGS sequence"/>
</dbReference>